<dbReference type="Gene3D" id="1.10.472.80">
    <property type="entry name" value="Ypt/Rab-GAP domain of gyp1p, domain 3"/>
    <property type="match status" value="1"/>
</dbReference>
<feature type="compositionally biased region" description="Basic and acidic residues" evidence="2">
    <location>
        <begin position="1207"/>
        <end position="1216"/>
    </location>
</feature>
<reference evidence="3 4" key="1">
    <citation type="submission" date="2020-08" db="EMBL/GenBank/DDBJ databases">
        <authorList>
            <person name="Newling K."/>
            <person name="Davey J."/>
            <person name="Forrester S."/>
        </authorList>
    </citation>
    <scope>NUCLEOTIDE SEQUENCE [LARGE SCALE GENOMIC DNA]</scope>
    <source>
        <strain evidence="4">Crithidia deanei Carvalho (ATCC PRA-265)</strain>
    </source>
</reference>
<feature type="compositionally biased region" description="Polar residues" evidence="2">
    <location>
        <begin position="1123"/>
        <end position="1133"/>
    </location>
</feature>
<evidence type="ECO:0000256" key="1">
    <source>
        <dbReference type="SAM" id="Coils"/>
    </source>
</evidence>
<feature type="compositionally biased region" description="Acidic residues" evidence="2">
    <location>
        <begin position="1055"/>
        <end position="1064"/>
    </location>
</feature>
<dbReference type="AlphaFoldDB" id="A0A7G2BZU0"/>
<keyword evidence="4" id="KW-1185">Reference proteome</keyword>
<proteinExistence type="predicted"/>
<feature type="compositionally biased region" description="Low complexity" evidence="2">
    <location>
        <begin position="1134"/>
        <end position="1147"/>
    </location>
</feature>
<evidence type="ECO:0000313" key="3">
    <source>
        <dbReference type="EMBL" id="CAD2213048.1"/>
    </source>
</evidence>
<dbReference type="VEuPathDB" id="TriTrypDB:ADEAN_000048400"/>
<dbReference type="SUPFAM" id="SSF50978">
    <property type="entry name" value="WD40 repeat-like"/>
    <property type="match status" value="1"/>
</dbReference>
<feature type="compositionally biased region" description="Polar residues" evidence="2">
    <location>
        <begin position="1031"/>
        <end position="1042"/>
    </location>
</feature>
<evidence type="ECO:0000313" key="4">
    <source>
        <dbReference type="Proteomes" id="UP000515908"/>
    </source>
</evidence>
<feature type="region of interest" description="Disordered" evidence="2">
    <location>
        <begin position="976"/>
        <end position="1068"/>
    </location>
</feature>
<feature type="region of interest" description="Disordered" evidence="2">
    <location>
        <begin position="1090"/>
        <end position="1216"/>
    </location>
</feature>
<feature type="compositionally biased region" description="Polar residues" evidence="2">
    <location>
        <begin position="1160"/>
        <end position="1196"/>
    </location>
</feature>
<feature type="compositionally biased region" description="Polar residues" evidence="2">
    <location>
        <begin position="1010"/>
        <end position="1022"/>
    </location>
</feature>
<accession>A0A7G2BZU0</accession>
<dbReference type="Proteomes" id="UP000515908">
    <property type="component" value="Chromosome 01"/>
</dbReference>
<keyword evidence="1" id="KW-0175">Coiled coil</keyword>
<dbReference type="EMBL" id="LR877145">
    <property type="protein sequence ID" value="CAD2213048.1"/>
    <property type="molecule type" value="Genomic_DNA"/>
</dbReference>
<sequence>MTTIIDSETIAKPLWTALKDSGPPLQADGQCLHVRTAGKSNVITALAVNPLNELHAAVGNSEGCVYGLSLKENRIFLLHNAQCKSITNLTFWTIASSDRVIVIFSTEKNEIGFVDWKTGRTVTNKISILGAHTKKITRIVVNHIIAPGAFMCMSSDMLTYWVERSGGDGELSFQCVAATQPTPCVVPLKMRNENTAANHKDDMHRFIDAKFHYGEADTMFTCESSGIVSLWVRQDSAEQRQGRGLGMLGTLVQDFVHQQTRSTLPFKISCCDTSAGFIVLGSAESPPCVAFLRSDTLEGISQVRLPLEKSSCAVASVAVIGEELVVTTLTDGRFIAIAARNFRISFVISTPVPSDKRFSVGGSWLMEMGGPTFGLFWSSCDVYLYHLPSSRAFYTKRCMKVNNNTILNDIPAVQNHFSTSKVTPFLRKQVTREGEAVAGGMSKSKAQALVQGRFARKELHGDYKKCASEWVDVNFVEERPDRSSAAEDLTPMMTKGSFTDTLNESSCVYNMDKLREHLRTYGVFPARYRPAIWRFAMGLPKKTKTAPQFAALARFQKHVAVDIMMRSFSLPPGKLKSRVELILSVLAQHSSVFAMAEFLPFLVFPLVQIYEDDVQSVVEFILVFFLNHGRDFFLCYPRASTPIMLYMDRLMQQECPMLFQHFLDIGAASDVWGWEVLTSFYTDLLTAPEWLQMMDHAVMMNPKWLFMFHVHYIVALKAPLLLCRNFQEVTNVLRQTHNDDVSLRDVLIAAHAHFEKSNKGSSEERNLLAQYHTFRSLLPNEYEYPTEFEHDQVVLTDTVRQLEAAQAEREAQMEEEERLNEIKRQAAETLMRNELILQQQRAQVAAKYESSAQSWLAYAELEARRQQREENENTVRRQALLRQAEQVAAIERLAEDVSLMEKQTAHFTVDQLNEQTRWEMAAQQTDNELSYIDQQSENRVTDAVCRLVSGNTFAASSMRVPVVSDPSSAVKQFDSAGERYPVATPDTNGSEASASDHFTADTRDVGEVTHQPSRQDAVSQQRNVEDDTRSPGVTSRNSTQRGGVNFGVETSREMGEDDDDEDDNPSLVDEMSSINSEIQQFSTPQMYIDPSQYSSAIPRPPSQPNPSVRSIPQQAYQRLQQQAVTASSTGSLPSRSASASYQTQSSANRGSPYFHYGEPTHNTFSENRPQSPYPSSMAQSGTNSTTVPSHIFSSPSYLGINPANAPDQHKTSSSER</sequence>
<feature type="coiled-coil region" evidence="1">
    <location>
        <begin position="795"/>
        <end position="833"/>
    </location>
</feature>
<dbReference type="InterPro" id="IPR036322">
    <property type="entry name" value="WD40_repeat_dom_sf"/>
</dbReference>
<evidence type="ECO:0008006" key="5">
    <source>
        <dbReference type="Google" id="ProtNLM"/>
    </source>
</evidence>
<evidence type="ECO:0000256" key="2">
    <source>
        <dbReference type="SAM" id="MobiDB-lite"/>
    </source>
</evidence>
<feature type="compositionally biased region" description="Low complexity" evidence="2">
    <location>
        <begin position="1113"/>
        <end position="1122"/>
    </location>
</feature>
<feature type="compositionally biased region" description="Basic and acidic residues" evidence="2">
    <location>
        <begin position="998"/>
        <end position="1007"/>
    </location>
</feature>
<gene>
    <name evidence="3" type="ORF">ADEAN_000048400</name>
</gene>
<protein>
    <recommendedName>
        <fullName evidence="5">Rab-GTPase-TBC domain containing protein</fullName>
    </recommendedName>
</protein>
<organism evidence="3 4">
    <name type="scientific">Angomonas deanei</name>
    <dbReference type="NCBI Taxonomy" id="59799"/>
    <lineage>
        <taxon>Eukaryota</taxon>
        <taxon>Discoba</taxon>
        <taxon>Euglenozoa</taxon>
        <taxon>Kinetoplastea</taxon>
        <taxon>Metakinetoplastina</taxon>
        <taxon>Trypanosomatida</taxon>
        <taxon>Trypanosomatidae</taxon>
        <taxon>Strigomonadinae</taxon>
        <taxon>Angomonas</taxon>
    </lineage>
</organism>
<name>A0A7G2BZU0_9TRYP</name>